<reference evidence="10 11" key="1">
    <citation type="journal article" date="2012" name="J. Bacteriol.">
        <title>Genome Sequence of n-Alkane-Degrading Hydrocarboniphaga effusa Strain AP103T (ATCC BAA-332T).</title>
        <authorList>
            <person name="Chang H.K."/>
            <person name="Zylstra G.J."/>
            <person name="Chae J.C."/>
        </authorList>
    </citation>
    <scope>NUCLEOTIDE SEQUENCE [LARGE SCALE GENOMIC DNA]</scope>
    <source>
        <strain evidence="10 11">AP103</strain>
    </source>
</reference>
<evidence type="ECO:0000256" key="3">
    <source>
        <dbReference type="ARBA" id="ARBA00022741"/>
    </source>
</evidence>
<dbReference type="SUPFAM" id="SSF81593">
    <property type="entry name" value="Nucleotidyltransferase substrate binding subunit/domain"/>
    <property type="match status" value="2"/>
</dbReference>
<dbReference type="Pfam" id="PF08335">
    <property type="entry name" value="GlnD_UR_UTase"/>
    <property type="match status" value="2"/>
</dbReference>
<feature type="domain" description="PII-uridylyltransferase/Glutamine-synthetase adenylyltransferase" evidence="9">
    <location>
        <begin position="795"/>
        <end position="888"/>
    </location>
</feature>
<dbReference type="InterPro" id="IPR013546">
    <property type="entry name" value="PII_UdlTrfase/GS_AdlTrfase"/>
</dbReference>
<keyword evidence="5 7" id="KW-0460">Magnesium</keyword>
<keyword evidence="4 7" id="KW-0067">ATP-binding</keyword>
<dbReference type="FunFam" id="1.20.120.330:FF:000005">
    <property type="entry name" value="Bifunctional glutamine synthetase adenylyltransferase/adenylyl-removing enzyme"/>
    <property type="match status" value="1"/>
</dbReference>
<dbReference type="InterPro" id="IPR043519">
    <property type="entry name" value="NT_sf"/>
</dbReference>
<comment type="catalytic activity">
    <reaction evidence="7">
        <text>[glutamine synthetase]-L-tyrosine + ATP = [glutamine synthetase]-O(4)-(5'-adenylyl)-L-tyrosine + diphosphate</text>
        <dbReference type="Rhea" id="RHEA:18589"/>
        <dbReference type="Rhea" id="RHEA-COMP:10660"/>
        <dbReference type="Rhea" id="RHEA-COMP:10661"/>
        <dbReference type="ChEBI" id="CHEBI:30616"/>
        <dbReference type="ChEBI" id="CHEBI:33019"/>
        <dbReference type="ChEBI" id="CHEBI:46858"/>
        <dbReference type="ChEBI" id="CHEBI:83624"/>
        <dbReference type="EC" id="2.7.7.42"/>
    </reaction>
</comment>
<feature type="domain" description="PII-uridylyltransferase/Glutamine-synthetase adenylyltransferase" evidence="9">
    <location>
        <begin position="268"/>
        <end position="406"/>
    </location>
</feature>
<organism evidence="10 11">
    <name type="scientific">Hydrocarboniphaga effusa AP103</name>
    <dbReference type="NCBI Taxonomy" id="1172194"/>
    <lineage>
        <taxon>Bacteria</taxon>
        <taxon>Pseudomonadati</taxon>
        <taxon>Pseudomonadota</taxon>
        <taxon>Gammaproteobacteria</taxon>
        <taxon>Nevskiales</taxon>
        <taxon>Nevskiaceae</taxon>
        <taxon>Hydrocarboniphaga</taxon>
    </lineage>
</organism>
<protein>
    <recommendedName>
        <fullName evidence="7">Bifunctional glutamine synthetase adenylyltransferase/adenylyl-removing enzyme</fullName>
    </recommendedName>
    <alternativeName>
        <fullName evidence="7">ATP:glutamine synthetase adenylyltransferase</fullName>
    </alternativeName>
    <alternativeName>
        <fullName evidence="7">ATase</fullName>
    </alternativeName>
    <domain>
        <recommendedName>
            <fullName evidence="7">Glutamine synthetase adenylyl-L-tyrosine phosphorylase</fullName>
            <ecNumber evidence="7">2.7.7.89</ecNumber>
        </recommendedName>
        <alternativeName>
            <fullName evidence="7">Adenylyl removase</fullName>
            <shortName evidence="7">AR</shortName>
            <shortName evidence="7">AT-N</shortName>
        </alternativeName>
    </domain>
    <domain>
        <recommendedName>
            <fullName evidence="7">Glutamine synthetase adenylyl transferase</fullName>
            <ecNumber evidence="7">2.7.7.42</ecNumber>
        </recommendedName>
        <alternativeName>
            <fullName evidence="7">Adenylyl transferase</fullName>
            <shortName evidence="7">AT</shortName>
            <shortName evidence="7">AT-C</shortName>
        </alternativeName>
    </domain>
</protein>
<evidence type="ECO:0000259" key="8">
    <source>
        <dbReference type="Pfam" id="PF03710"/>
    </source>
</evidence>
<dbReference type="OrthoDB" id="9759366at2"/>
<dbReference type="SUPFAM" id="SSF81301">
    <property type="entry name" value="Nucleotidyltransferase"/>
    <property type="match status" value="2"/>
</dbReference>
<evidence type="ECO:0000256" key="4">
    <source>
        <dbReference type="ARBA" id="ARBA00022840"/>
    </source>
</evidence>
<keyword evidence="3 7" id="KW-0547">Nucleotide-binding</keyword>
<dbReference type="Proteomes" id="UP000003704">
    <property type="component" value="Unassembled WGS sequence"/>
</dbReference>
<comment type="cofactor">
    <cofactor evidence="7">
        <name>Mg(2+)</name>
        <dbReference type="ChEBI" id="CHEBI:18420"/>
    </cofactor>
</comment>
<feature type="region of interest" description="Adenylyl transferase" evidence="7">
    <location>
        <begin position="417"/>
        <end position="922"/>
    </location>
</feature>
<dbReference type="GO" id="GO:0008882">
    <property type="term" value="F:[glutamate-ammonia-ligase] adenylyltransferase activity"/>
    <property type="evidence" value="ECO:0007669"/>
    <property type="project" value="UniProtKB-UniRule"/>
</dbReference>
<dbReference type="EC" id="2.7.7.42" evidence="7"/>
<keyword evidence="11" id="KW-1185">Reference proteome</keyword>
<name>I8T5V3_9GAMM</name>
<dbReference type="Gene3D" id="1.20.120.1510">
    <property type="match status" value="1"/>
</dbReference>
<dbReference type="PATRIC" id="fig|1172194.4.peg.2600"/>
<dbReference type="CDD" id="cd05401">
    <property type="entry name" value="NT_GlnE_GlnD_like"/>
    <property type="match status" value="2"/>
</dbReference>
<comment type="function">
    <text evidence="7">Involved in the regulation of glutamine synthetase GlnA, a key enzyme in the process to assimilate ammonia. When cellular nitrogen levels are high, the C-terminal adenylyl transferase (AT) inactivates GlnA by covalent transfer of an adenylyl group from ATP to specific tyrosine residue of GlnA, thus reducing its activity. Conversely, when nitrogen levels are low, the N-terminal adenylyl removase (AR) activates GlnA by removing the adenylyl group by phosphorolysis, increasing its activity. The regulatory region of GlnE binds the signal transduction protein PII (GlnB) which indicates the nitrogen status of the cell.</text>
</comment>
<evidence type="ECO:0000256" key="1">
    <source>
        <dbReference type="ARBA" id="ARBA00022679"/>
    </source>
</evidence>
<dbReference type="PANTHER" id="PTHR30621">
    <property type="entry name" value="GLUTAMINE SYNTHETASE ADENYLYLTRANSFERASE"/>
    <property type="match status" value="1"/>
</dbReference>
<keyword evidence="6 7" id="KW-0511">Multifunctional enzyme</keyword>
<dbReference type="NCBIfam" id="NF008292">
    <property type="entry name" value="PRK11072.1"/>
    <property type="match status" value="1"/>
</dbReference>
<dbReference type="AlphaFoldDB" id="I8T5V3"/>
<accession>I8T5V3</accession>
<dbReference type="GO" id="GO:0047388">
    <property type="term" value="F:[glutamine synthetase]-adenylyl-L-tyrosine phosphorylase activity"/>
    <property type="evidence" value="ECO:0007669"/>
    <property type="project" value="UniProtKB-EC"/>
</dbReference>
<dbReference type="STRING" id="1172194.WQQ_26900"/>
<comment type="similarity">
    <text evidence="7">Belongs to the GlnE family.</text>
</comment>
<dbReference type="Pfam" id="PF03710">
    <property type="entry name" value="GlnE"/>
    <property type="match status" value="2"/>
</dbReference>
<evidence type="ECO:0000256" key="6">
    <source>
        <dbReference type="ARBA" id="ARBA00023268"/>
    </source>
</evidence>
<dbReference type="InterPro" id="IPR005190">
    <property type="entry name" value="GlnE_rpt_dom"/>
</dbReference>
<dbReference type="GO" id="GO:0005829">
    <property type="term" value="C:cytosol"/>
    <property type="evidence" value="ECO:0007669"/>
    <property type="project" value="TreeGrafter"/>
</dbReference>
<feature type="domain" description="Glutamate-ammonia ligase adenylyltransferase repeated" evidence="8">
    <location>
        <begin position="6"/>
        <end position="246"/>
    </location>
</feature>
<dbReference type="RefSeq" id="WP_007185631.1">
    <property type="nucleotide sequence ID" value="NZ_AKGD01000002.1"/>
</dbReference>
<dbReference type="EC" id="2.7.7.89" evidence="7"/>
<comment type="catalytic activity">
    <reaction evidence="7">
        <text>[glutamine synthetase]-O(4)-(5'-adenylyl)-L-tyrosine + phosphate = [glutamine synthetase]-L-tyrosine + ADP</text>
        <dbReference type="Rhea" id="RHEA:43716"/>
        <dbReference type="Rhea" id="RHEA-COMP:10660"/>
        <dbReference type="Rhea" id="RHEA-COMP:10661"/>
        <dbReference type="ChEBI" id="CHEBI:43474"/>
        <dbReference type="ChEBI" id="CHEBI:46858"/>
        <dbReference type="ChEBI" id="CHEBI:83624"/>
        <dbReference type="ChEBI" id="CHEBI:456216"/>
        <dbReference type="EC" id="2.7.7.89"/>
    </reaction>
</comment>
<gene>
    <name evidence="7" type="primary">glnE</name>
    <name evidence="10" type="ORF">WQQ_26900</name>
</gene>
<feature type="domain" description="Glutamate-ammonia ligase adenylyltransferase repeated" evidence="8">
    <location>
        <begin position="528"/>
        <end position="780"/>
    </location>
</feature>
<dbReference type="GO" id="GO:0000820">
    <property type="term" value="P:regulation of glutamine family amino acid metabolic process"/>
    <property type="evidence" value="ECO:0007669"/>
    <property type="project" value="UniProtKB-UniRule"/>
</dbReference>
<dbReference type="EMBL" id="AKGD01000002">
    <property type="protein sequence ID" value="EIT69108.1"/>
    <property type="molecule type" value="Genomic_DNA"/>
</dbReference>
<evidence type="ECO:0000256" key="2">
    <source>
        <dbReference type="ARBA" id="ARBA00022695"/>
    </source>
</evidence>
<evidence type="ECO:0000313" key="10">
    <source>
        <dbReference type="EMBL" id="EIT69108.1"/>
    </source>
</evidence>
<evidence type="ECO:0000256" key="5">
    <source>
        <dbReference type="ARBA" id="ARBA00022842"/>
    </source>
</evidence>
<dbReference type="Gene3D" id="1.20.120.330">
    <property type="entry name" value="Nucleotidyltransferases domain 2"/>
    <property type="match status" value="2"/>
</dbReference>
<evidence type="ECO:0000313" key="11">
    <source>
        <dbReference type="Proteomes" id="UP000003704"/>
    </source>
</evidence>
<dbReference type="InterPro" id="IPR023057">
    <property type="entry name" value="GlnE"/>
</dbReference>
<comment type="caution">
    <text evidence="10">The sequence shown here is derived from an EMBL/GenBank/DDBJ whole genome shotgun (WGS) entry which is preliminary data.</text>
</comment>
<feature type="region of interest" description="Adenylyl removase" evidence="7">
    <location>
        <begin position="1"/>
        <end position="410"/>
    </location>
</feature>
<keyword evidence="1 7" id="KW-0808">Transferase</keyword>
<dbReference type="Gene3D" id="3.30.460.10">
    <property type="entry name" value="Beta Polymerase, domain 2"/>
    <property type="match status" value="2"/>
</dbReference>
<dbReference type="PANTHER" id="PTHR30621:SF0">
    <property type="entry name" value="BIFUNCTIONAL GLUTAMINE SYNTHETASE ADENYLYLTRANSFERASE_ADENYLYL-REMOVING ENZYME"/>
    <property type="match status" value="1"/>
</dbReference>
<evidence type="ECO:0000256" key="7">
    <source>
        <dbReference type="HAMAP-Rule" id="MF_00802"/>
    </source>
</evidence>
<dbReference type="GO" id="GO:0000287">
    <property type="term" value="F:magnesium ion binding"/>
    <property type="evidence" value="ECO:0007669"/>
    <property type="project" value="UniProtKB-UniRule"/>
</dbReference>
<dbReference type="FunFam" id="3.30.460.10:FF:000009">
    <property type="entry name" value="Bifunctional glutamine synthetase adenylyltransferase/adenylyl-removing enzyme"/>
    <property type="match status" value="1"/>
</dbReference>
<proteinExistence type="inferred from homology"/>
<dbReference type="GO" id="GO:0005524">
    <property type="term" value="F:ATP binding"/>
    <property type="evidence" value="ECO:0007669"/>
    <property type="project" value="UniProtKB-UniRule"/>
</dbReference>
<keyword evidence="2 7" id="KW-0548">Nucleotidyltransferase</keyword>
<dbReference type="HAMAP" id="MF_00802">
    <property type="entry name" value="GlnE"/>
    <property type="match status" value="1"/>
</dbReference>
<sequence length="922" mass="103020">MPVADIADTVRASRFIGAVLKRHPQWAEKKAYAQPRAAGELEAELKLLLGDEADEARVMRELRGLRDREMGRIGYRELAGLAQLDETLGDLSTLAEVCCAAALDHAMRTLCLRYGQPRDAQGARATPVILGMGKLGGRELNFSSDIDLICCHTASGETDGSHALDNSEFFKRVVQMVTKLIAERTEHGFVFRVDLMLRPFGSAGPVSIASDAAEDYYQQHGREWERYALIKARPVAGDIKAGNELLQRLRPFVYRRYLDFNAIGSLRSLKKLIADDVARRRQDDNVKLGRGGIREVEFIVQSFQLVRGGQEPRLRDPRLRPVLRYLAEAGHLPEPTAKKLDEHYVFLRRLENAIQIYADEQTHSLPLADEPRAALCLALNFDGWPALVQRFTEVREDVHHEFARVFAEPGHEDPEQDLAALIERLWAESPDLSVEQSALEPLAREDFGDAAADICKRLRDLRDARGTRTLSQTSQDRLRALLPLLLAETLQESEPATAATRVLGVLQAIGGRSTYLTLLRESAIARGHLVRLCAASPWVSQLLSTNPALLDQLLDARTLYAPPDKAEIRAELDHVFSQITDDETEAGMDALRRYRLETTLRIAAADVAGSLPLVQVSDRLTWLAEAVLQVAFDRAYAELRASYGVPLRRDGQVAGLAAIGYGKFGGIELGYGSDLDLVFVHDCDAPDQETEGGRRPIGGDVFMVRWAQRVIHWLQTLTPAGRAYEVDLELRPSGRSGLTVSSIEAFAQYQRREAWTWEHQALTRARTVAGSASLGERFEAIRREVLSAARDPDKLRQDIIDMRARMRASLDKSTATNWDIKQGEGGLIDLEFITQYLLLREAPGKPELLRWSDNWRQLEDLVSAGVLAETDRDTLIAAYRSLRAWSHARGLQQQPVLAPAEAFAEQRAQVREIWKRVGLASE</sequence>
<evidence type="ECO:0000259" key="9">
    <source>
        <dbReference type="Pfam" id="PF08335"/>
    </source>
</evidence>